<protein>
    <submittedName>
        <fullName evidence="7">Metallophosphoesterase</fullName>
    </submittedName>
</protein>
<feature type="transmembrane region" description="Helical" evidence="5">
    <location>
        <begin position="74"/>
        <end position="95"/>
    </location>
</feature>
<evidence type="ECO:0000256" key="3">
    <source>
        <dbReference type="ARBA" id="ARBA00023004"/>
    </source>
</evidence>
<evidence type="ECO:0000313" key="7">
    <source>
        <dbReference type="EMBL" id="KAB0265198.1"/>
    </source>
</evidence>
<proteinExistence type="inferred from homology"/>
<dbReference type="InterPro" id="IPR029052">
    <property type="entry name" value="Metallo-depent_PP-like"/>
</dbReference>
<evidence type="ECO:0000256" key="1">
    <source>
        <dbReference type="ARBA" id="ARBA00022723"/>
    </source>
</evidence>
<dbReference type="SUPFAM" id="SSF56300">
    <property type="entry name" value="Metallo-dependent phosphatases"/>
    <property type="match status" value="1"/>
</dbReference>
<evidence type="ECO:0000256" key="5">
    <source>
        <dbReference type="SAM" id="Phobius"/>
    </source>
</evidence>
<feature type="domain" description="Calcineurin-like phosphoesterase" evidence="6">
    <location>
        <begin position="238"/>
        <end position="332"/>
    </location>
</feature>
<dbReference type="GO" id="GO:0046872">
    <property type="term" value="F:metal ion binding"/>
    <property type="evidence" value="ECO:0007669"/>
    <property type="project" value="UniProtKB-KW"/>
</dbReference>
<keyword evidence="2" id="KW-0378">Hydrolase</keyword>
<feature type="transmembrane region" description="Helical" evidence="5">
    <location>
        <begin position="41"/>
        <end position="62"/>
    </location>
</feature>
<dbReference type="InterPro" id="IPR050884">
    <property type="entry name" value="CNP_phosphodiesterase-III"/>
</dbReference>
<dbReference type="EMBL" id="VCMV01000041">
    <property type="protein sequence ID" value="KAB0265198.1"/>
    <property type="molecule type" value="Genomic_DNA"/>
</dbReference>
<dbReference type="InterPro" id="IPR004843">
    <property type="entry name" value="Calcineurin-like_PHP"/>
</dbReference>
<keyword evidence="5" id="KW-0812">Transmembrane</keyword>
<keyword evidence="1" id="KW-0479">Metal-binding</keyword>
<dbReference type="Proteomes" id="UP000325684">
    <property type="component" value="Unassembled WGS sequence"/>
</dbReference>
<dbReference type="GO" id="GO:0016787">
    <property type="term" value="F:hydrolase activity"/>
    <property type="evidence" value="ECO:0007669"/>
    <property type="project" value="UniProtKB-KW"/>
</dbReference>
<reference evidence="7 8" key="1">
    <citation type="journal article" date="2019" name="Microorganisms">
        <title>Genome Insights into the Novel Species Microvirga brassicacearum, a Rapeseed Endophyte with Biotechnological Potential.</title>
        <authorList>
            <person name="Jimenez-Gomez A."/>
            <person name="Saati-Santamaria Z."/>
            <person name="Igual J.M."/>
            <person name="Rivas R."/>
            <person name="Mateos P.F."/>
            <person name="Garcia-Fraile P."/>
        </authorList>
    </citation>
    <scope>NUCLEOTIDE SEQUENCE [LARGE SCALE GENOMIC DNA]</scope>
    <source>
        <strain evidence="7 8">CDVBN77</strain>
    </source>
</reference>
<accession>A0A5N3P638</accession>
<dbReference type="PANTHER" id="PTHR42988">
    <property type="entry name" value="PHOSPHOHYDROLASE"/>
    <property type="match status" value="1"/>
</dbReference>
<feature type="transmembrane region" description="Helical" evidence="5">
    <location>
        <begin position="189"/>
        <end position="212"/>
    </location>
</feature>
<dbReference type="Gene3D" id="3.60.21.10">
    <property type="match status" value="2"/>
</dbReference>
<comment type="caution">
    <text evidence="7">The sequence shown here is derived from an EMBL/GenBank/DDBJ whole genome shotgun (WGS) entry which is preliminary data.</text>
</comment>
<dbReference type="OrthoDB" id="7235496at2"/>
<dbReference type="AlphaFoldDB" id="A0A5N3P638"/>
<evidence type="ECO:0000256" key="2">
    <source>
        <dbReference type="ARBA" id="ARBA00022801"/>
    </source>
</evidence>
<feature type="transmembrane region" description="Helical" evidence="5">
    <location>
        <begin position="146"/>
        <end position="169"/>
    </location>
</feature>
<keyword evidence="3" id="KW-0408">Iron</keyword>
<dbReference type="PANTHER" id="PTHR42988:SF2">
    <property type="entry name" value="CYCLIC NUCLEOTIDE PHOSPHODIESTERASE CBUA0032-RELATED"/>
    <property type="match status" value="1"/>
</dbReference>
<comment type="similarity">
    <text evidence="4">Belongs to the cyclic nucleotide phosphodiesterase class-III family.</text>
</comment>
<gene>
    <name evidence="7" type="ORF">FEZ63_19810</name>
</gene>
<evidence type="ECO:0000313" key="8">
    <source>
        <dbReference type="Proteomes" id="UP000325684"/>
    </source>
</evidence>
<keyword evidence="5" id="KW-1133">Transmembrane helix</keyword>
<organism evidence="7 8">
    <name type="scientific">Microvirga brassicacearum</name>
    <dbReference type="NCBI Taxonomy" id="2580413"/>
    <lineage>
        <taxon>Bacteria</taxon>
        <taxon>Pseudomonadati</taxon>
        <taxon>Pseudomonadota</taxon>
        <taxon>Alphaproteobacteria</taxon>
        <taxon>Hyphomicrobiales</taxon>
        <taxon>Methylobacteriaceae</taxon>
        <taxon>Microvirga</taxon>
    </lineage>
</organism>
<dbReference type="Pfam" id="PF00149">
    <property type="entry name" value="Metallophos"/>
    <property type="match status" value="1"/>
</dbReference>
<name>A0A5N3P638_9HYPH</name>
<evidence type="ECO:0000259" key="6">
    <source>
        <dbReference type="Pfam" id="PF00149"/>
    </source>
</evidence>
<evidence type="ECO:0000256" key="4">
    <source>
        <dbReference type="ARBA" id="ARBA00025742"/>
    </source>
</evidence>
<keyword evidence="8" id="KW-1185">Reference proteome</keyword>
<sequence length="592" mass="63915">MDPVVDPRRGDIEDDASSTKRHSMLSLAGSLLAEISLPKLVLAWTLLIALPCLTLGMAPLLASAWLGTMSSSASLLLTGIGPALFLALLAALGWFGGRTFFRLAESSFWSLNSLAVQPGYVLCREGMRHLSERLLPTTTSRSYGPFIQAGTAVAAGLIVCAAALGILALTWPASRWIGTLSDLASPSRLLMLALANSVVLIAGYLAGAALIWCIADAAMAQPQDLHSFHAVSAGERTFRIAHLSDIHVVGERYGFRIESGRSGPRGNERFRRTLGELARIHADNPLDAIVITGDMTDAGRSAEWSEFFDALAPYRELSERMVALPGNHDLNVMDRANPARLDLPTSPMKRLRQIRTMSALARLQGSRVRVVDRETGRLDNTLMQALEPRRTEMAAFADRGTFRLSRPLGDLWAGVFPMVLPPKTSDGLGIVVLNSNAEAHFSFTNALGFMSAEQTRSMEAAIAAFPQAAWIVALHHHVVEYPRPAKALSERIGTALINGSWFVRRLQRFSDRTVVMHGHRHVDWIGNCGGLAIISAPSPVMEATGDMATYFYIHTLAVGPKGRMGLLAPQRVDLEGDAGSSPAASLDTVATT</sequence>
<keyword evidence="5" id="KW-0472">Membrane</keyword>